<dbReference type="PANTHER" id="PTHR43649">
    <property type="entry name" value="ARABINOSE-BINDING PROTEIN-RELATED"/>
    <property type="match status" value="1"/>
</dbReference>
<comment type="caution">
    <text evidence="7">The sequence shown here is derived from an EMBL/GenBank/DDBJ whole genome shotgun (WGS) entry which is preliminary data.</text>
</comment>
<keyword evidence="5" id="KW-0449">Lipoprotein</keyword>
<dbReference type="PROSITE" id="PS51257">
    <property type="entry name" value="PROKAR_LIPOPROTEIN"/>
    <property type="match status" value="1"/>
</dbReference>
<dbReference type="Proteomes" id="UP000659904">
    <property type="component" value="Unassembled WGS sequence"/>
</dbReference>
<evidence type="ECO:0000256" key="4">
    <source>
        <dbReference type="ARBA" id="ARBA00023139"/>
    </source>
</evidence>
<keyword evidence="8" id="KW-1185">Reference proteome</keyword>
<evidence type="ECO:0000256" key="5">
    <source>
        <dbReference type="ARBA" id="ARBA00023288"/>
    </source>
</evidence>
<evidence type="ECO:0000256" key="2">
    <source>
        <dbReference type="ARBA" id="ARBA00022729"/>
    </source>
</evidence>
<dbReference type="SUPFAM" id="SSF53850">
    <property type="entry name" value="Periplasmic binding protein-like II"/>
    <property type="match status" value="1"/>
</dbReference>
<sequence length="436" mass="47263">MEHARSRKSRRRPGVVLSALLLAASLVTGACGGGDEPEADNGPVTISWGWWSNTPEKDALYRKWLDGFEAANPNIKIKSEFLPWDAYWDKVKTTTAGGNAYDVVGLCSCFAASYFDNEVFADLKKMDGYADAIKGAQPGPVGVFGWQDKQYAMPVGISVPLVGYNKDLFKAAGVATPDPAVPMTFDAFKEMAKKLTKVNSAGKVTQYALHPGSLNFWESLIAMRGGSMYDNFVSPSKVTVNSPQGIAGLADYASLFTEKIVPPMDEQRENQWLNGDLDSLRTGKVAMARVGPWNFADIAAKSPNIGVFPLPKAGDNLVLYSGANGYAISAESEHPKQAWEFLKWMLKTENQVEFAKFSDVPVDAEALKKLPDFITPKDFAPTLLASVPAFRPGLLTVKEELGKDVGLIIDDLGRGKLTPEQAAGEIEKKGNALLAQ</sequence>
<dbReference type="InterPro" id="IPR050490">
    <property type="entry name" value="Bact_solute-bd_prot1"/>
</dbReference>
<evidence type="ECO:0000256" key="3">
    <source>
        <dbReference type="ARBA" id="ARBA00023136"/>
    </source>
</evidence>
<protein>
    <submittedName>
        <fullName evidence="7">Sugar ABC transporter substrate-binding protein</fullName>
    </submittedName>
</protein>
<keyword evidence="4" id="KW-0564">Palmitate</keyword>
<dbReference type="InterPro" id="IPR006059">
    <property type="entry name" value="SBP"/>
</dbReference>
<dbReference type="EMBL" id="BONH01000027">
    <property type="protein sequence ID" value="GIG00275.1"/>
    <property type="molecule type" value="Genomic_DNA"/>
</dbReference>
<dbReference type="RefSeq" id="WP_120320224.1">
    <property type="nucleotide sequence ID" value="NZ_BONH01000027.1"/>
</dbReference>
<reference evidence="7 8" key="1">
    <citation type="submission" date="2021-01" db="EMBL/GenBank/DDBJ databases">
        <title>Whole genome shotgun sequence of Catellatospora citrea NBRC 14495.</title>
        <authorList>
            <person name="Komaki H."/>
            <person name="Tamura T."/>
        </authorList>
    </citation>
    <scope>NUCLEOTIDE SEQUENCE [LARGE SCALE GENOMIC DNA]</scope>
    <source>
        <strain evidence="7 8">NBRC 14495</strain>
    </source>
</reference>
<keyword evidence="1" id="KW-1003">Cell membrane</keyword>
<dbReference type="PANTHER" id="PTHR43649:SF33">
    <property type="entry name" value="POLYGALACTURONAN_RHAMNOGALACTURONAN-BINDING PROTEIN YTCQ"/>
    <property type="match status" value="1"/>
</dbReference>
<name>A0A8J3KGI3_9ACTN</name>
<evidence type="ECO:0000313" key="7">
    <source>
        <dbReference type="EMBL" id="GIG00275.1"/>
    </source>
</evidence>
<feature type="chain" id="PRO_5038799850" evidence="6">
    <location>
        <begin position="31"/>
        <end position="436"/>
    </location>
</feature>
<feature type="signal peptide" evidence="6">
    <location>
        <begin position="1"/>
        <end position="30"/>
    </location>
</feature>
<accession>A0A8J3KGI3</accession>
<proteinExistence type="predicted"/>
<evidence type="ECO:0000256" key="1">
    <source>
        <dbReference type="ARBA" id="ARBA00022475"/>
    </source>
</evidence>
<dbReference type="CDD" id="cd13585">
    <property type="entry name" value="PBP2_TMBP_like"/>
    <property type="match status" value="1"/>
</dbReference>
<organism evidence="7 8">
    <name type="scientific">Catellatospora citrea</name>
    <dbReference type="NCBI Taxonomy" id="53366"/>
    <lineage>
        <taxon>Bacteria</taxon>
        <taxon>Bacillati</taxon>
        <taxon>Actinomycetota</taxon>
        <taxon>Actinomycetes</taxon>
        <taxon>Micromonosporales</taxon>
        <taxon>Micromonosporaceae</taxon>
        <taxon>Catellatospora</taxon>
    </lineage>
</organism>
<gene>
    <name evidence="7" type="ORF">Cci01nite_53680</name>
</gene>
<dbReference type="Gene3D" id="3.40.190.10">
    <property type="entry name" value="Periplasmic binding protein-like II"/>
    <property type="match status" value="1"/>
</dbReference>
<keyword evidence="3" id="KW-0472">Membrane</keyword>
<keyword evidence="2 6" id="KW-0732">Signal</keyword>
<dbReference type="Pfam" id="PF13416">
    <property type="entry name" value="SBP_bac_8"/>
    <property type="match status" value="1"/>
</dbReference>
<dbReference type="AlphaFoldDB" id="A0A8J3KGI3"/>
<evidence type="ECO:0000313" key="8">
    <source>
        <dbReference type="Proteomes" id="UP000659904"/>
    </source>
</evidence>
<evidence type="ECO:0000256" key="6">
    <source>
        <dbReference type="SAM" id="SignalP"/>
    </source>
</evidence>